<protein>
    <recommendedName>
        <fullName evidence="2">Potassium channel tetramerisation-type BTB domain-containing protein</fullName>
    </recommendedName>
</protein>
<comment type="pathway">
    <text evidence="1">Protein modification; protein ubiquitination.</text>
</comment>
<evidence type="ECO:0000256" key="1">
    <source>
        <dbReference type="ARBA" id="ARBA00004906"/>
    </source>
</evidence>
<gene>
    <name evidence="3" type="ORF">FPE_LOCUS28180</name>
</gene>
<dbReference type="InterPro" id="IPR003131">
    <property type="entry name" value="T1-type_BTB"/>
</dbReference>
<dbReference type="EMBL" id="OU503052">
    <property type="protein sequence ID" value="CAI9780750.1"/>
    <property type="molecule type" value="Genomic_DNA"/>
</dbReference>
<dbReference type="Gene3D" id="3.30.710.10">
    <property type="entry name" value="Potassium Channel Kv1.1, Chain A"/>
    <property type="match status" value="1"/>
</dbReference>
<dbReference type="PANTHER" id="PTHR14499">
    <property type="entry name" value="POTASSIUM CHANNEL TETRAMERIZATION DOMAIN-CONTAINING"/>
    <property type="match status" value="1"/>
</dbReference>
<dbReference type="Proteomes" id="UP000834106">
    <property type="component" value="Chromosome 17"/>
</dbReference>
<dbReference type="SUPFAM" id="SSF54695">
    <property type="entry name" value="POZ domain"/>
    <property type="match status" value="1"/>
</dbReference>
<sequence length="115" mass="12892">MGILTDMVRFNVRGRIFETTATTLANAGRNSLFGAIFDDNWNLQPSATATTEHFIDRNPDCLAVLLDLLGLGELQIPTNILEKLLYREADIGAPIMDERRVRDAINMEDTNSMYS</sequence>
<name>A0AAD2A8N4_9LAMI</name>
<dbReference type="InterPro" id="IPR011333">
    <property type="entry name" value="SKP1/BTB/POZ_sf"/>
</dbReference>
<evidence type="ECO:0000313" key="4">
    <source>
        <dbReference type="Proteomes" id="UP000834106"/>
    </source>
</evidence>
<dbReference type="GO" id="GO:0051260">
    <property type="term" value="P:protein homooligomerization"/>
    <property type="evidence" value="ECO:0007669"/>
    <property type="project" value="InterPro"/>
</dbReference>
<dbReference type="PANTHER" id="PTHR14499:SF116">
    <property type="entry name" value="OSJNBA0029H02.24 PROTEIN"/>
    <property type="match status" value="1"/>
</dbReference>
<evidence type="ECO:0000259" key="2">
    <source>
        <dbReference type="Pfam" id="PF02214"/>
    </source>
</evidence>
<reference evidence="3" key="1">
    <citation type="submission" date="2023-05" db="EMBL/GenBank/DDBJ databases">
        <authorList>
            <person name="Huff M."/>
        </authorList>
    </citation>
    <scope>NUCLEOTIDE SEQUENCE</scope>
</reference>
<evidence type="ECO:0000313" key="3">
    <source>
        <dbReference type="EMBL" id="CAI9780750.1"/>
    </source>
</evidence>
<organism evidence="3 4">
    <name type="scientific">Fraxinus pennsylvanica</name>
    <dbReference type="NCBI Taxonomy" id="56036"/>
    <lineage>
        <taxon>Eukaryota</taxon>
        <taxon>Viridiplantae</taxon>
        <taxon>Streptophyta</taxon>
        <taxon>Embryophyta</taxon>
        <taxon>Tracheophyta</taxon>
        <taxon>Spermatophyta</taxon>
        <taxon>Magnoliopsida</taxon>
        <taxon>eudicotyledons</taxon>
        <taxon>Gunneridae</taxon>
        <taxon>Pentapetalae</taxon>
        <taxon>asterids</taxon>
        <taxon>lamiids</taxon>
        <taxon>Lamiales</taxon>
        <taxon>Oleaceae</taxon>
        <taxon>Oleeae</taxon>
        <taxon>Fraxinus</taxon>
    </lineage>
</organism>
<accession>A0AAD2A8N4</accession>
<dbReference type="AlphaFoldDB" id="A0AAD2A8N4"/>
<dbReference type="Pfam" id="PF02214">
    <property type="entry name" value="BTB_2"/>
    <property type="match status" value="1"/>
</dbReference>
<keyword evidence="4" id="KW-1185">Reference proteome</keyword>
<feature type="domain" description="Potassium channel tetramerisation-type BTB" evidence="2">
    <location>
        <begin position="8"/>
        <end position="89"/>
    </location>
</feature>
<proteinExistence type="predicted"/>